<dbReference type="GO" id="GO:0008168">
    <property type="term" value="F:methyltransferase activity"/>
    <property type="evidence" value="ECO:0007669"/>
    <property type="project" value="UniProtKB-KW"/>
</dbReference>
<evidence type="ECO:0000256" key="6">
    <source>
        <dbReference type="HAMAP-Rule" id="MF_00074"/>
    </source>
</evidence>
<protein>
    <recommendedName>
        <fullName evidence="6">Ribosomal RNA small subunit methyltransferase G</fullName>
        <ecNumber evidence="6">2.1.1.170</ecNumber>
    </recommendedName>
    <alternativeName>
        <fullName evidence="6">16S rRNA 7-methylguanosine methyltransferase</fullName>
        <shortName evidence="6">16S rRNA m7G methyltransferase</shortName>
    </alternativeName>
</protein>
<dbReference type="SUPFAM" id="SSF53335">
    <property type="entry name" value="S-adenosyl-L-methionine-dependent methyltransferases"/>
    <property type="match status" value="1"/>
</dbReference>
<comment type="subcellular location">
    <subcellularLocation>
        <location evidence="6">Cytoplasm</location>
    </subcellularLocation>
</comment>
<dbReference type="EMBL" id="JAHHDY010000015">
    <property type="protein sequence ID" value="MBT3142238.1"/>
    <property type="molecule type" value="Genomic_DNA"/>
</dbReference>
<comment type="caution">
    <text evidence="7">The sequence shown here is derived from an EMBL/GenBank/DDBJ whole genome shotgun (WGS) entry which is preliminary data.</text>
</comment>
<dbReference type="GO" id="GO:0032259">
    <property type="term" value="P:methylation"/>
    <property type="evidence" value="ECO:0007669"/>
    <property type="project" value="UniProtKB-KW"/>
</dbReference>
<dbReference type="PANTHER" id="PTHR31760:SF0">
    <property type="entry name" value="S-ADENOSYL-L-METHIONINE-DEPENDENT METHYLTRANSFERASES SUPERFAMILY PROTEIN"/>
    <property type="match status" value="1"/>
</dbReference>
<dbReference type="PIRSF" id="PIRSF003078">
    <property type="entry name" value="GidB"/>
    <property type="match status" value="1"/>
</dbReference>
<accession>A0ABS5WT68</accession>
<feature type="binding site" evidence="6">
    <location>
        <position position="73"/>
    </location>
    <ligand>
        <name>S-adenosyl-L-methionine</name>
        <dbReference type="ChEBI" id="CHEBI:59789"/>
    </ligand>
</feature>
<organism evidence="7 8">
    <name type="scientific">Falsiruegeria litorea</name>
    <dbReference type="NCBI Taxonomy" id="1280831"/>
    <lineage>
        <taxon>Bacteria</taxon>
        <taxon>Pseudomonadati</taxon>
        <taxon>Pseudomonadota</taxon>
        <taxon>Alphaproteobacteria</taxon>
        <taxon>Rhodobacterales</taxon>
        <taxon>Roseobacteraceae</taxon>
        <taxon>Falsiruegeria</taxon>
    </lineage>
</organism>
<comment type="similarity">
    <text evidence="6">Belongs to the methyltransferase superfamily. RNA methyltransferase RsmG family.</text>
</comment>
<proteinExistence type="inferred from homology"/>
<feature type="binding site" evidence="6">
    <location>
        <position position="136"/>
    </location>
    <ligand>
        <name>S-adenosyl-L-methionine</name>
        <dbReference type="ChEBI" id="CHEBI:59789"/>
    </ligand>
</feature>
<keyword evidence="1 6" id="KW-0963">Cytoplasm</keyword>
<name>A0ABS5WT68_9RHOB</name>
<dbReference type="RefSeq" id="WP_215193940.1">
    <property type="nucleotide sequence ID" value="NZ_JAHHDY010000015.1"/>
</dbReference>
<evidence type="ECO:0000256" key="5">
    <source>
        <dbReference type="ARBA" id="ARBA00022691"/>
    </source>
</evidence>
<evidence type="ECO:0000256" key="3">
    <source>
        <dbReference type="ARBA" id="ARBA00022603"/>
    </source>
</evidence>
<dbReference type="PANTHER" id="PTHR31760">
    <property type="entry name" value="S-ADENOSYL-L-METHIONINE-DEPENDENT METHYLTRANSFERASES SUPERFAMILY PROTEIN"/>
    <property type="match status" value="1"/>
</dbReference>
<dbReference type="Pfam" id="PF02527">
    <property type="entry name" value="GidB"/>
    <property type="match status" value="1"/>
</dbReference>
<dbReference type="InterPro" id="IPR029063">
    <property type="entry name" value="SAM-dependent_MTases_sf"/>
</dbReference>
<keyword evidence="5 6" id="KW-0949">S-adenosyl-L-methionine</keyword>
<dbReference type="InterPro" id="IPR003682">
    <property type="entry name" value="rRNA_ssu_MeTfrase_G"/>
</dbReference>
<reference evidence="7 8" key="1">
    <citation type="submission" date="2021-05" db="EMBL/GenBank/DDBJ databases">
        <title>Draft genomes of marine bacteria isolated from model chitin particles.</title>
        <authorList>
            <person name="Datta M.S."/>
            <person name="Schwartzman J.A."/>
            <person name="Cordero O."/>
        </authorList>
    </citation>
    <scope>NUCLEOTIDE SEQUENCE [LARGE SCALE GENOMIC DNA]</scope>
    <source>
        <strain evidence="7 8">4E07</strain>
    </source>
</reference>
<dbReference type="HAMAP" id="MF_00074">
    <property type="entry name" value="16SrRNA_methyltr_G"/>
    <property type="match status" value="1"/>
</dbReference>
<comment type="caution">
    <text evidence="6">Lacks conserved residue(s) required for the propagation of feature annotation.</text>
</comment>
<dbReference type="EC" id="2.1.1.170" evidence="6"/>
<comment type="function">
    <text evidence="6">Specifically methylates the N7 position of guanine in position 527 of 16S rRNA.</text>
</comment>
<feature type="binding site" evidence="6">
    <location>
        <begin position="122"/>
        <end position="123"/>
    </location>
    <ligand>
        <name>S-adenosyl-L-methionine</name>
        <dbReference type="ChEBI" id="CHEBI:59789"/>
    </ligand>
</feature>
<comment type="catalytic activity">
    <reaction evidence="6">
        <text>guanosine(527) in 16S rRNA + S-adenosyl-L-methionine = N(7)-methylguanosine(527) in 16S rRNA + S-adenosyl-L-homocysteine</text>
        <dbReference type="Rhea" id="RHEA:42732"/>
        <dbReference type="Rhea" id="RHEA-COMP:10209"/>
        <dbReference type="Rhea" id="RHEA-COMP:10210"/>
        <dbReference type="ChEBI" id="CHEBI:57856"/>
        <dbReference type="ChEBI" id="CHEBI:59789"/>
        <dbReference type="ChEBI" id="CHEBI:74269"/>
        <dbReference type="ChEBI" id="CHEBI:74480"/>
        <dbReference type="EC" id="2.1.1.170"/>
    </reaction>
</comment>
<evidence type="ECO:0000256" key="2">
    <source>
        <dbReference type="ARBA" id="ARBA00022552"/>
    </source>
</evidence>
<keyword evidence="2 6" id="KW-0698">rRNA processing</keyword>
<evidence type="ECO:0000313" key="7">
    <source>
        <dbReference type="EMBL" id="MBT3142238.1"/>
    </source>
</evidence>
<evidence type="ECO:0000256" key="4">
    <source>
        <dbReference type="ARBA" id="ARBA00022679"/>
    </source>
</evidence>
<keyword evidence="3 6" id="KW-0489">Methyltransferase</keyword>
<feature type="binding site" evidence="6">
    <location>
        <position position="68"/>
    </location>
    <ligand>
        <name>S-adenosyl-L-methionine</name>
        <dbReference type="ChEBI" id="CHEBI:59789"/>
    </ligand>
</feature>
<dbReference type="Gene3D" id="3.40.50.150">
    <property type="entry name" value="Vaccinia Virus protein VP39"/>
    <property type="match status" value="1"/>
</dbReference>
<dbReference type="NCBIfam" id="TIGR00138">
    <property type="entry name" value="rsmG_gidB"/>
    <property type="match status" value="1"/>
</dbReference>
<dbReference type="Proteomes" id="UP000763802">
    <property type="component" value="Unassembled WGS sequence"/>
</dbReference>
<evidence type="ECO:0000256" key="1">
    <source>
        <dbReference type="ARBA" id="ARBA00022490"/>
    </source>
</evidence>
<evidence type="ECO:0000313" key="8">
    <source>
        <dbReference type="Proteomes" id="UP000763802"/>
    </source>
</evidence>
<keyword evidence="4 6" id="KW-0808">Transferase</keyword>
<sequence>MNITADSLDVSRETFEKLEAFDALLKKWNPKINLVSRKSLADVWVRHISDSLQVYSCLNASGHWVDLGSGGGFPGVIVAIVASVENPGLNVTLVESDQRKSAFLRTVLRETVSVGMVITDRIENIEPLDADILSARALSDLPRLLEFSQRHLKSTGIALFPKGATWKKEVEEAKQEWNFDFEAVKSVTEPSAVVLKIKGVELA</sequence>
<gene>
    <name evidence="6 7" type="primary">rsmG</name>
    <name evidence="7" type="ORF">KL867_14310</name>
</gene>
<keyword evidence="8" id="KW-1185">Reference proteome</keyword>